<dbReference type="Pfam" id="PF00612">
    <property type="entry name" value="IQ"/>
    <property type="match status" value="2"/>
</dbReference>
<evidence type="ECO:0000313" key="5">
    <source>
        <dbReference type="Proteomes" id="UP000504609"/>
    </source>
</evidence>
<dbReference type="PANTHER" id="PTHR32295:SF287">
    <property type="entry name" value="PROTEIN IQ-DOMAIN 26"/>
    <property type="match status" value="1"/>
</dbReference>
<dbReference type="InterPro" id="IPR000048">
    <property type="entry name" value="IQ_motif_EF-hand-BS"/>
</dbReference>
<comment type="subunit">
    <text evidence="3">Binds to multiple calmodulin (CaM) in the presence of Ca(2+) and CaM-like proteins.</text>
</comment>
<gene>
    <name evidence="6" type="primary">LOC111452583</name>
</gene>
<name>A0A6J1GB77_CUCMO</name>
<evidence type="ECO:0000259" key="4">
    <source>
        <dbReference type="Pfam" id="PF13178"/>
    </source>
</evidence>
<dbReference type="Pfam" id="PF13178">
    <property type="entry name" value="DUF4005"/>
    <property type="match status" value="1"/>
</dbReference>
<accession>A0A6J1GB77</accession>
<keyword evidence="1" id="KW-0112">Calmodulin-binding</keyword>
<evidence type="ECO:0000313" key="6">
    <source>
        <dbReference type="RefSeq" id="XP_022949143.1"/>
    </source>
</evidence>
<comment type="similarity">
    <text evidence="2">Belongs to the IQD family.</text>
</comment>
<protein>
    <submittedName>
        <fullName evidence="6">Protein IQ-DOMAIN 14-like isoform X1</fullName>
    </submittedName>
</protein>
<dbReference type="RefSeq" id="XP_022949143.1">
    <property type="nucleotide sequence ID" value="XM_023093375.1"/>
</dbReference>
<dbReference type="GO" id="GO:0005516">
    <property type="term" value="F:calmodulin binding"/>
    <property type="evidence" value="ECO:0007669"/>
    <property type="project" value="UniProtKB-KW"/>
</dbReference>
<dbReference type="PANTHER" id="PTHR32295">
    <property type="entry name" value="IQ-DOMAIN 5-RELATED"/>
    <property type="match status" value="1"/>
</dbReference>
<dbReference type="InterPro" id="IPR025064">
    <property type="entry name" value="DUF4005"/>
</dbReference>
<dbReference type="SMART" id="SM00015">
    <property type="entry name" value="IQ"/>
    <property type="match status" value="2"/>
</dbReference>
<dbReference type="PROSITE" id="PS50096">
    <property type="entry name" value="IQ"/>
    <property type="match status" value="2"/>
</dbReference>
<feature type="domain" description="DUF4005" evidence="4">
    <location>
        <begin position="283"/>
        <end position="348"/>
    </location>
</feature>
<dbReference type="CDD" id="cd23767">
    <property type="entry name" value="IQCD"/>
    <property type="match status" value="1"/>
</dbReference>
<dbReference type="GeneID" id="111452583"/>
<organism evidence="5 6">
    <name type="scientific">Cucurbita moschata</name>
    <name type="common">Winter crookneck squash</name>
    <name type="synonym">Cucurbita pepo var. moschata</name>
    <dbReference type="NCBI Taxonomy" id="3662"/>
    <lineage>
        <taxon>Eukaryota</taxon>
        <taxon>Viridiplantae</taxon>
        <taxon>Streptophyta</taxon>
        <taxon>Embryophyta</taxon>
        <taxon>Tracheophyta</taxon>
        <taxon>Spermatophyta</taxon>
        <taxon>Magnoliopsida</taxon>
        <taxon>eudicotyledons</taxon>
        <taxon>Gunneridae</taxon>
        <taxon>Pentapetalae</taxon>
        <taxon>rosids</taxon>
        <taxon>fabids</taxon>
        <taxon>Cucurbitales</taxon>
        <taxon>Cucurbitaceae</taxon>
        <taxon>Cucurbiteae</taxon>
        <taxon>Cucurbita</taxon>
    </lineage>
</organism>
<proteinExistence type="inferred from homology"/>
<sequence length="381" mass="41993">MGKAMRLLRALLGMRRDKNADHNSCLPADGENKERNRCSFSKSGKEFTGEVQKLPPPPRMADADCQRSCPAEEERNEHAIAVAAASAAAADAAVAAAQAAVAVVMLTNQTRGGGLFNGGKVISAALTIQKVFRGFLARKALQALRSLVKLQALVRGFLVRKRAAATLQSMQALIRAQTTVRSQRARRSSNKENKSLLEKSPDIGDVRFLFSDEIEDPKIVEIDKLFQKPKSRSRHFNNLLSDLADDRPSPYLWTMASPARFSGGEWCFTGGEECGRMSTAQSTPRVRNYGWTTAAATATPARVVYGEGFFRPFTNFPNYMASTKSFKAKSRSRSAPKQRAEGWTKNRVALNEIMGGRNSTSGVRMQKYCHRIEGDEGFDEF</sequence>
<evidence type="ECO:0000256" key="3">
    <source>
        <dbReference type="ARBA" id="ARBA00024378"/>
    </source>
</evidence>
<keyword evidence="5" id="KW-1185">Reference proteome</keyword>
<dbReference type="KEGG" id="cmos:111452583"/>
<dbReference type="Proteomes" id="UP000504609">
    <property type="component" value="Unplaced"/>
</dbReference>
<dbReference type="AlphaFoldDB" id="A0A6J1GB77"/>
<evidence type="ECO:0000256" key="1">
    <source>
        <dbReference type="ARBA" id="ARBA00022860"/>
    </source>
</evidence>
<dbReference type="Gene3D" id="1.20.5.190">
    <property type="match status" value="1"/>
</dbReference>
<reference evidence="6" key="1">
    <citation type="submission" date="2025-08" db="UniProtKB">
        <authorList>
            <consortium name="RefSeq"/>
        </authorList>
    </citation>
    <scope>IDENTIFICATION</scope>
    <source>
        <tissue evidence="6">Young leaves</tissue>
    </source>
</reference>
<evidence type="ECO:0000256" key="2">
    <source>
        <dbReference type="ARBA" id="ARBA00024341"/>
    </source>
</evidence>